<dbReference type="Pfam" id="PF00583">
    <property type="entry name" value="Acetyltransf_1"/>
    <property type="match status" value="1"/>
</dbReference>
<dbReference type="Proteomes" id="UP001419268">
    <property type="component" value="Unassembled WGS sequence"/>
</dbReference>
<dbReference type="InterPro" id="IPR000182">
    <property type="entry name" value="GNAT_dom"/>
</dbReference>
<dbReference type="PANTHER" id="PTHR42919:SF20">
    <property type="entry name" value="GCN5-RELATED N-ACETYLTRANSFERASE 10, CHLOROPLASTIC"/>
    <property type="match status" value="1"/>
</dbReference>
<gene>
    <name evidence="2" type="ORF">Scep_002941</name>
</gene>
<protein>
    <recommendedName>
        <fullName evidence="1">N-acetyltransferase domain-containing protein</fullName>
    </recommendedName>
</protein>
<dbReference type="GO" id="GO:0007064">
    <property type="term" value="P:mitotic sister chromatid cohesion"/>
    <property type="evidence" value="ECO:0007669"/>
    <property type="project" value="TreeGrafter"/>
</dbReference>
<dbReference type="InterPro" id="IPR051556">
    <property type="entry name" value="N-term/lysine_N-AcTrnsfr"/>
</dbReference>
<dbReference type="PROSITE" id="PS51186">
    <property type="entry name" value="GNAT"/>
    <property type="match status" value="1"/>
</dbReference>
<dbReference type="CDD" id="cd04301">
    <property type="entry name" value="NAT_SF"/>
    <property type="match status" value="1"/>
</dbReference>
<dbReference type="EMBL" id="JBBNAG010000001">
    <property type="protein sequence ID" value="KAK9167750.1"/>
    <property type="molecule type" value="Genomic_DNA"/>
</dbReference>
<evidence type="ECO:0000313" key="2">
    <source>
        <dbReference type="EMBL" id="KAK9167750.1"/>
    </source>
</evidence>
<proteinExistence type="predicted"/>
<evidence type="ECO:0000259" key="1">
    <source>
        <dbReference type="PROSITE" id="PS51186"/>
    </source>
</evidence>
<organism evidence="2 3">
    <name type="scientific">Stephania cephalantha</name>
    <dbReference type="NCBI Taxonomy" id="152367"/>
    <lineage>
        <taxon>Eukaryota</taxon>
        <taxon>Viridiplantae</taxon>
        <taxon>Streptophyta</taxon>
        <taxon>Embryophyta</taxon>
        <taxon>Tracheophyta</taxon>
        <taxon>Spermatophyta</taxon>
        <taxon>Magnoliopsida</taxon>
        <taxon>Ranunculales</taxon>
        <taxon>Menispermaceae</taxon>
        <taxon>Menispermoideae</taxon>
        <taxon>Cissampelideae</taxon>
        <taxon>Stephania</taxon>
    </lineage>
</organism>
<keyword evidence="3" id="KW-1185">Reference proteome</keyword>
<sequence>MAQFKAIQNKPKLSASFFTGSTCIRSNKCTRTGLHYQTSIGGKNVTLFRRIAKKRKLVWETHRHTDVVPYCSTTSSEVDVRLVEEGGYDVNKGKFGYLVNEFGWRVRRLVEEEDEMRKVAQVQAESFHDPVVFFNDLFFQFFKAEVLSGLIYKLRNSPPNRYACLIAEPAETADSLPNLERRLVGVADVTALRDESVLCHLEGAEEYLYVSGIAVSKEYRRRKVATALLKACDLLALLWGFDYLVLRAYEDDLAARTVYQNAGYRVVSGDPPWMTTWIGRKRRVLMLKRSSIGM</sequence>
<accession>A0AAP0LBY5</accession>
<evidence type="ECO:0000313" key="3">
    <source>
        <dbReference type="Proteomes" id="UP001419268"/>
    </source>
</evidence>
<reference evidence="2 3" key="1">
    <citation type="submission" date="2024-01" db="EMBL/GenBank/DDBJ databases">
        <title>Genome assemblies of Stephania.</title>
        <authorList>
            <person name="Yang L."/>
        </authorList>
    </citation>
    <scope>NUCLEOTIDE SEQUENCE [LARGE SCALE GENOMIC DNA]</scope>
    <source>
        <strain evidence="2">JXDWG</strain>
        <tissue evidence="2">Leaf</tissue>
    </source>
</reference>
<dbReference type="Gene3D" id="3.40.630.30">
    <property type="match status" value="1"/>
</dbReference>
<dbReference type="AlphaFoldDB" id="A0AAP0LBY5"/>
<feature type="domain" description="N-acetyltransferase" evidence="1">
    <location>
        <begin position="152"/>
        <end position="291"/>
    </location>
</feature>
<dbReference type="PANTHER" id="PTHR42919">
    <property type="entry name" value="N-ALPHA-ACETYLTRANSFERASE"/>
    <property type="match status" value="1"/>
</dbReference>
<dbReference type="GO" id="GO:0031415">
    <property type="term" value="C:NatA complex"/>
    <property type="evidence" value="ECO:0007669"/>
    <property type="project" value="TreeGrafter"/>
</dbReference>
<dbReference type="GO" id="GO:0008080">
    <property type="term" value="F:N-acetyltransferase activity"/>
    <property type="evidence" value="ECO:0007669"/>
    <property type="project" value="TreeGrafter"/>
</dbReference>
<dbReference type="InterPro" id="IPR016181">
    <property type="entry name" value="Acyl_CoA_acyltransferase"/>
</dbReference>
<comment type="caution">
    <text evidence="2">The sequence shown here is derived from an EMBL/GenBank/DDBJ whole genome shotgun (WGS) entry which is preliminary data.</text>
</comment>
<dbReference type="SUPFAM" id="SSF55729">
    <property type="entry name" value="Acyl-CoA N-acyltransferases (Nat)"/>
    <property type="match status" value="1"/>
</dbReference>
<name>A0AAP0LBY5_9MAGN</name>